<evidence type="ECO:0000313" key="2">
    <source>
        <dbReference type="EMBL" id="ORZ31870.1"/>
    </source>
</evidence>
<proteinExistence type="predicted"/>
<organism evidence="2 3">
    <name type="scientific">Catenaria anguillulae PL171</name>
    <dbReference type="NCBI Taxonomy" id="765915"/>
    <lineage>
        <taxon>Eukaryota</taxon>
        <taxon>Fungi</taxon>
        <taxon>Fungi incertae sedis</taxon>
        <taxon>Blastocladiomycota</taxon>
        <taxon>Blastocladiomycetes</taxon>
        <taxon>Blastocladiales</taxon>
        <taxon>Catenariaceae</taxon>
        <taxon>Catenaria</taxon>
    </lineage>
</organism>
<protein>
    <recommendedName>
        <fullName evidence="4">Transcription factor domain-containing protein</fullName>
    </recommendedName>
</protein>
<evidence type="ECO:0000313" key="3">
    <source>
        <dbReference type="Proteomes" id="UP000193411"/>
    </source>
</evidence>
<dbReference type="EMBL" id="MCFL01000054">
    <property type="protein sequence ID" value="ORZ31870.1"/>
    <property type="molecule type" value="Genomic_DNA"/>
</dbReference>
<comment type="caution">
    <text evidence="2">The sequence shown here is derived from an EMBL/GenBank/DDBJ whole genome shotgun (WGS) entry which is preliminary data.</text>
</comment>
<dbReference type="Proteomes" id="UP000193411">
    <property type="component" value="Unassembled WGS sequence"/>
</dbReference>
<keyword evidence="3" id="KW-1185">Reference proteome</keyword>
<gene>
    <name evidence="2" type="ORF">BCR44DRAFT_1441510</name>
</gene>
<feature type="compositionally biased region" description="Low complexity" evidence="1">
    <location>
        <begin position="607"/>
        <end position="625"/>
    </location>
</feature>
<feature type="region of interest" description="Disordered" evidence="1">
    <location>
        <begin position="155"/>
        <end position="174"/>
    </location>
</feature>
<evidence type="ECO:0000256" key="1">
    <source>
        <dbReference type="SAM" id="MobiDB-lite"/>
    </source>
</evidence>
<reference evidence="2 3" key="1">
    <citation type="submission" date="2016-07" db="EMBL/GenBank/DDBJ databases">
        <title>Pervasive Adenine N6-methylation of Active Genes in Fungi.</title>
        <authorList>
            <consortium name="DOE Joint Genome Institute"/>
            <person name="Mondo S.J."/>
            <person name="Dannebaum R.O."/>
            <person name="Kuo R.C."/>
            <person name="Labutti K."/>
            <person name="Haridas S."/>
            <person name="Kuo A."/>
            <person name="Salamov A."/>
            <person name="Ahrendt S.R."/>
            <person name="Lipzen A."/>
            <person name="Sullivan W."/>
            <person name="Andreopoulos W.B."/>
            <person name="Clum A."/>
            <person name="Lindquist E."/>
            <person name="Daum C."/>
            <person name="Ramamoorthy G.K."/>
            <person name="Gryganskyi A."/>
            <person name="Culley D."/>
            <person name="Magnuson J.K."/>
            <person name="James T.Y."/>
            <person name="O'Malley M.A."/>
            <person name="Stajich J.E."/>
            <person name="Spatafora J.W."/>
            <person name="Visel A."/>
            <person name="Grigoriev I.V."/>
        </authorList>
    </citation>
    <scope>NUCLEOTIDE SEQUENCE [LARGE SCALE GENOMIC DNA]</scope>
    <source>
        <strain evidence="2 3">PL171</strain>
    </source>
</reference>
<dbReference type="AlphaFoldDB" id="A0A1Y2HBA9"/>
<feature type="compositionally biased region" description="Polar residues" evidence="1">
    <location>
        <begin position="649"/>
        <end position="670"/>
    </location>
</feature>
<evidence type="ECO:0008006" key="4">
    <source>
        <dbReference type="Google" id="ProtNLM"/>
    </source>
</evidence>
<feature type="region of interest" description="Disordered" evidence="1">
    <location>
        <begin position="1"/>
        <end position="31"/>
    </location>
</feature>
<accession>A0A1Y2HBA9</accession>
<feature type="region of interest" description="Disordered" evidence="1">
    <location>
        <begin position="711"/>
        <end position="733"/>
    </location>
</feature>
<feature type="region of interest" description="Disordered" evidence="1">
    <location>
        <begin position="598"/>
        <end position="695"/>
    </location>
</feature>
<name>A0A1Y2HBA9_9FUNG</name>
<sequence length="733" mass="77509">MAASLVVPWPTKAAGTQLPRSPPASHQGHHNVIPHRTEHQTLHSPAYLPDDPHLLVHRYGHPVPIPFALAGSGTSRAHGRDYERQDARPTTIHSSFARPFGACSPSLWTQPNHRPIPTGALAHDAHHHQLYHDSPKYHGLPTHHPEAYCNGGDTNPFGGSEYPSGLDRQPSFGSPQRSYRLDHVRLAIHHYATSDLSALDPPSLRSWALSRPLDSTLDCAPPTLPEVSEWIALAAGTALTDMTACPETVLTLLLLTRAELLVGNIVSAWRLVGGAWTSVQLLRDFAAHQILDSDPLGKFPVDELVLAAVSMHLLVATILGTSPSLDLPTLACGAPMSPHDPIRASERDLTLAIASAVQFANSPNPQATVRSLVADIERCITACPEPLVFPPAAPNLLVASTASHVQAHATLIMLTRPAILRTLNLLPSSSSQPAARSPHGDVPAPRSPGEFEILFGAMSRSTGALVRVAQWISVQSAAQKQQALGRQSHDLPHHQSAAKSLLAALEVVSAASSAHASGSPSIVDRYLGTSDAIRVTNSSMGLPIPSPYRTPIAVPHTSNMRQPLAPNSDAARMHMDRSDWRMHGPAPGRLSETALAAGHLRPPPLPNSNSPSYSSSSAPRLSQPLTQSPPESLRPMLPPISSFLPKPDQISTAVNPNNGSAIRDTSSLSRSPPAAAPVGHASNGGVSHNGRQAESPGLAMLRMAAAAATMSDSGFDVRSLAATGDGAGGESRV</sequence>